<accession>A0A139IS64</accession>
<reference evidence="1 2" key="1">
    <citation type="submission" date="2015-07" db="EMBL/GenBank/DDBJ databases">
        <title>Comparative genomics of the Sigatoka disease complex on banana suggests a link between parallel evolutionary changes in Pseudocercospora fijiensis and Pseudocercospora eumusae and increased virulence on the banana host.</title>
        <authorList>
            <person name="Chang T.-C."/>
            <person name="Salvucci A."/>
            <person name="Crous P.W."/>
            <person name="Stergiopoulos I."/>
        </authorList>
    </citation>
    <scope>NUCLEOTIDE SEQUENCE [LARGE SCALE GENOMIC DNA]</scope>
    <source>
        <strain evidence="1 2">CBS 116634</strain>
    </source>
</reference>
<evidence type="ECO:0000313" key="1">
    <source>
        <dbReference type="EMBL" id="KXT17450.1"/>
    </source>
</evidence>
<dbReference type="AlphaFoldDB" id="A0A139IS64"/>
<protein>
    <submittedName>
        <fullName evidence="1">Uncharacterized protein</fullName>
    </submittedName>
</protein>
<organism evidence="1 2">
    <name type="scientific">Pseudocercospora musae</name>
    <dbReference type="NCBI Taxonomy" id="113226"/>
    <lineage>
        <taxon>Eukaryota</taxon>
        <taxon>Fungi</taxon>
        <taxon>Dikarya</taxon>
        <taxon>Ascomycota</taxon>
        <taxon>Pezizomycotina</taxon>
        <taxon>Dothideomycetes</taxon>
        <taxon>Dothideomycetidae</taxon>
        <taxon>Mycosphaerellales</taxon>
        <taxon>Mycosphaerellaceae</taxon>
        <taxon>Pseudocercospora</taxon>
    </lineage>
</organism>
<gene>
    <name evidence="1" type="ORF">AC579_5753</name>
</gene>
<dbReference type="Proteomes" id="UP000073492">
    <property type="component" value="Unassembled WGS sequence"/>
</dbReference>
<keyword evidence="2" id="KW-1185">Reference proteome</keyword>
<dbReference type="EMBL" id="LFZO01000020">
    <property type="protein sequence ID" value="KXT17450.1"/>
    <property type="molecule type" value="Genomic_DNA"/>
</dbReference>
<evidence type="ECO:0000313" key="2">
    <source>
        <dbReference type="Proteomes" id="UP000073492"/>
    </source>
</evidence>
<name>A0A139IS64_9PEZI</name>
<sequence length="107" mass="12628">MQSQISMLIDGVISQIKKSHSNRIDYERLSHEPGLKDERQAVFEERQGQIMCRGPDDACPTDVHTLWKQYGQFSFFLPRIQLAKQDRQKMTHWSLERGEEGIRIRQL</sequence>
<proteinExistence type="predicted"/>
<comment type="caution">
    <text evidence="1">The sequence shown here is derived from an EMBL/GenBank/DDBJ whole genome shotgun (WGS) entry which is preliminary data.</text>
</comment>